<dbReference type="GO" id="GO:0005886">
    <property type="term" value="C:plasma membrane"/>
    <property type="evidence" value="ECO:0007669"/>
    <property type="project" value="UniProtKB-SubCell"/>
</dbReference>
<reference evidence="10" key="1">
    <citation type="submission" date="2016-10" db="EMBL/GenBank/DDBJ databases">
        <authorList>
            <person name="Varghese N."/>
            <person name="Submissions S."/>
        </authorList>
    </citation>
    <scope>NUCLEOTIDE SEQUENCE [LARGE SCALE GENOMIC DNA]</scope>
    <source>
        <strain evidence="10">BL9</strain>
    </source>
</reference>
<dbReference type="STRING" id="582692.SAMN05720606_105209"/>
<dbReference type="RefSeq" id="WP_090918286.1">
    <property type="nucleotide sequence ID" value="NZ_FMVM01000005.1"/>
</dbReference>
<feature type="transmembrane region" description="Helical" evidence="7">
    <location>
        <begin position="173"/>
        <end position="194"/>
    </location>
</feature>
<dbReference type="AlphaFoldDB" id="A0A1G5GCV8"/>
<dbReference type="Proteomes" id="UP000198538">
    <property type="component" value="Unassembled WGS sequence"/>
</dbReference>
<sequence>MELKEYLHILRKRIWIIVAFVAVACIGAGVKNYFFTVPIYEAGAKLIVNQAYNAQGVPSLDIGTIQTNIKVINSYMEIIKSSAILDKVASTYPDLGMTGNQIGQNIRVSTANESQVMSLTATGLSSEKAAKTVNAVAKVFKSQIPVIMKVDNVTILSEAKPTDSSNPINVNPIINILISFIVGLLLAVGFIFLLEYLDDTLKTEDELEKELNLPALAVISKIRKEESRMSKQSSISQKQVGDGQYVTINQ</sequence>
<keyword evidence="6 7" id="KW-0472">Membrane</keyword>
<keyword evidence="3" id="KW-1003">Cell membrane</keyword>
<protein>
    <submittedName>
        <fullName evidence="9">Capsular polysaccharide biosynthesis protein</fullName>
    </submittedName>
</protein>
<evidence type="ECO:0000313" key="10">
    <source>
        <dbReference type="Proteomes" id="UP000198538"/>
    </source>
</evidence>
<feature type="domain" description="Polysaccharide chain length determinant N-terminal" evidence="8">
    <location>
        <begin position="2"/>
        <end position="90"/>
    </location>
</feature>
<evidence type="ECO:0000256" key="6">
    <source>
        <dbReference type="ARBA" id="ARBA00023136"/>
    </source>
</evidence>
<proteinExistence type="inferred from homology"/>
<comment type="similarity">
    <text evidence="2">Belongs to the CpsC/CapA family.</text>
</comment>
<keyword evidence="10" id="KW-1185">Reference proteome</keyword>
<keyword evidence="5 7" id="KW-1133">Transmembrane helix</keyword>
<keyword evidence="4 7" id="KW-0812">Transmembrane</keyword>
<evidence type="ECO:0000256" key="5">
    <source>
        <dbReference type="ARBA" id="ARBA00022989"/>
    </source>
</evidence>
<dbReference type="PANTHER" id="PTHR32309">
    <property type="entry name" value="TYROSINE-PROTEIN KINASE"/>
    <property type="match status" value="1"/>
</dbReference>
<name>A0A1G5GCV8_9BACL</name>
<evidence type="ECO:0000256" key="3">
    <source>
        <dbReference type="ARBA" id="ARBA00022475"/>
    </source>
</evidence>
<gene>
    <name evidence="9" type="ORF">SAMN05720606_105209</name>
</gene>
<accession>A0A1G5GCV8</accession>
<evidence type="ECO:0000256" key="1">
    <source>
        <dbReference type="ARBA" id="ARBA00004651"/>
    </source>
</evidence>
<dbReference type="InterPro" id="IPR050445">
    <property type="entry name" value="Bact_polysacc_biosynth/exp"/>
</dbReference>
<comment type="subcellular location">
    <subcellularLocation>
        <location evidence="1">Cell membrane</location>
        <topology evidence="1">Multi-pass membrane protein</topology>
    </subcellularLocation>
</comment>
<dbReference type="InterPro" id="IPR003856">
    <property type="entry name" value="LPS_length_determ_N"/>
</dbReference>
<evidence type="ECO:0000313" key="9">
    <source>
        <dbReference type="EMBL" id="SCY49191.1"/>
    </source>
</evidence>
<dbReference type="Pfam" id="PF02706">
    <property type="entry name" value="Wzz"/>
    <property type="match status" value="1"/>
</dbReference>
<evidence type="ECO:0000256" key="2">
    <source>
        <dbReference type="ARBA" id="ARBA00006683"/>
    </source>
</evidence>
<dbReference type="PROSITE" id="PS51257">
    <property type="entry name" value="PROKAR_LIPOPROTEIN"/>
    <property type="match status" value="1"/>
</dbReference>
<dbReference type="PANTHER" id="PTHR32309:SF13">
    <property type="entry name" value="FERRIC ENTEROBACTIN TRANSPORT PROTEIN FEPE"/>
    <property type="match status" value="1"/>
</dbReference>
<evidence type="ECO:0000256" key="4">
    <source>
        <dbReference type="ARBA" id="ARBA00022692"/>
    </source>
</evidence>
<evidence type="ECO:0000256" key="7">
    <source>
        <dbReference type="SAM" id="Phobius"/>
    </source>
</evidence>
<dbReference type="GO" id="GO:0004713">
    <property type="term" value="F:protein tyrosine kinase activity"/>
    <property type="evidence" value="ECO:0007669"/>
    <property type="project" value="TreeGrafter"/>
</dbReference>
<evidence type="ECO:0000259" key="8">
    <source>
        <dbReference type="Pfam" id="PF02706"/>
    </source>
</evidence>
<organism evidence="9 10">
    <name type="scientific">Paenibacillus polysaccharolyticus</name>
    <dbReference type="NCBI Taxonomy" id="582692"/>
    <lineage>
        <taxon>Bacteria</taxon>
        <taxon>Bacillati</taxon>
        <taxon>Bacillota</taxon>
        <taxon>Bacilli</taxon>
        <taxon>Bacillales</taxon>
        <taxon>Paenibacillaceae</taxon>
        <taxon>Paenibacillus</taxon>
    </lineage>
</organism>
<dbReference type="EMBL" id="FMVM01000005">
    <property type="protein sequence ID" value="SCY49191.1"/>
    <property type="molecule type" value="Genomic_DNA"/>
</dbReference>
<feature type="transmembrane region" description="Helical" evidence="7">
    <location>
        <begin position="12"/>
        <end position="30"/>
    </location>
</feature>